<dbReference type="CDD" id="cd03801">
    <property type="entry name" value="GT4_PimA-like"/>
    <property type="match status" value="1"/>
</dbReference>
<evidence type="ECO:0000313" key="3">
    <source>
        <dbReference type="EMBL" id="MBU5677955.1"/>
    </source>
</evidence>
<organism evidence="3 4">
    <name type="scientific">Alkaliphilus flagellatus</name>
    <dbReference type="NCBI Taxonomy" id="2841507"/>
    <lineage>
        <taxon>Bacteria</taxon>
        <taxon>Bacillati</taxon>
        <taxon>Bacillota</taxon>
        <taxon>Clostridia</taxon>
        <taxon>Peptostreptococcales</taxon>
        <taxon>Natronincolaceae</taxon>
        <taxon>Alkaliphilus</taxon>
    </lineage>
</organism>
<reference evidence="3 4" key="1">
    <citation type="submission" date="2021-06" db="EMBL/GenBank/DDBJ databases">
        <authorList>
            <person name="Sun Q."/>
            <person name="Li D."/>
        </authorList>
    </citation>
    <scope>NUCLEOTIDE SEQUENCE [LARGE SCALE GENOMIC DNA]</scope>
    <source>
        <strain evidence="3 4">MSJ-5</strain>
    </source>
</reference>
<dbReference type="PANTHER" id="PTHR46401">
    <property type="entry name" value="GLYCOSYLTRANSFERASE WBBK-RELATED"/>
    <property type="match status" value="1"/>
</dbReference>
<feature type="domain" description="Glycosyl transferase family 1" evidence="2">
    <location>
        <begin position="165"/>
        <end position="306"/>
    </location>
</feature>
<proteinExistence type="predicted"/>
<sequence>MKVLAYIRNDYKSNIGGDSIQFTKTVEYLKRKGIDVVISSNQHEDLRPYDLVHIFNTIRIGDTYRYYKRSKDFKKKIVLSPIYWNYGIYLYKNFNKAKFINRWNMDNVLRKEVMQNVDLILPSSKIELDIIKKDFNTKRPCKIVYNGVDACFSEGKSEKFLDRYEINNENFVLSVGRICPHKNQLTLAKICQSIDIPFVMIGPVNDIEYFNKCKDENPFLIHINGLNHEELVSAYRAAKVHCLVSWYETPGLVNLEAGIAGCNILTTPEGSTKEYFKDYVEYSTWDDDHNILEKIVALLSKNKDYNLKNHIVNNFLWEDIADSIIDAYRTLLN</sequence>
<keyword evidence="4" id="KW-1185">Reference proteome</keyword>
<dbReference type="PANTHER" id="PTHR46401:SF2">
    <property type="entry name" value="GLYCOSYLTRANSFERASE WBBK-RELATED"/>
    <property type="match status" value="1"/>
</dbReference>
<dbReference type="InterPro" id="IPR001296">
    <property type="entry name" value="Glyco_trans_1"/>
</dbReference>
<name>A0ABS6G982_9FIRM</name>
<comment type="caution">
    <text evidence="3">The sequence shown here is derived from an EMBL/GenBank/DDBJ whole genome shotgun (WGS) entry which is preliminary data.</text>
</comment>
<evidence type="ECO:0000259" key="2">
    <source>
        <dbReference type="Pfam" id="PF00534"/>
    </source>
</evidence>
<evidence type="ECO:0000313" key="4">
    <source>
        <dbReference type="Proteomes" id="UP000779508"/>
    </source>
</evidence>
<protein>
    <submittedName>
        <fullName evidence="3">Glycosyltransferase family 4 protein</fullName>
    </submittedName>
</protein>
<dbReference type="EMBL" id="JAHLQK010000006">
    <property type="protein sequence ID" value="MBU5677955.1"/>
    <property type="molecule type" value="Genomic_DNA"/>
</dbReference>
<accession>A0ABS6G982</accession>
<gene>
    <name evidence="3" type="ORF">KQI88_16170</name>
</gene>
<dbReference type="Proteomes" id="UP000779508">
    <property type="component" value="Unassembled WGS sequence"/>
</dbReference>
<keyword evidence="1" id="KW-0808">Transferase</keyword>
<dbReference type="RefSeq" id="WP_216419092.1">
    <property type="nucleotide sequence ID" value="NZ_JAHLQK010000006.1"/>
</dbReference>
<dbReference type="Pfam" id="PF00534">
    <property type="entry name" value="Glycos_transf_1"/>
    <property type="match status" value="1"/>
</dbReference>
<evidence type="ECO:0000256" key="1">
    <source>
        <dbReference type="ARBA" id="ARBA00022679"/>
    </source>
</evidence>